<sequence length="700" mass="80325">MEILKNNFHECFPLIQEAIEGADFIAIDTELTGLSERLERIKSFDDPQLRYTKVRTAATKFLTIQFGICTFTYSEAEDTFIARPFNFYIFPANADRKDYHDVCFMCSGSSLHFLSKCGFDFNKLIAQGIPFLNKTDEEILEQRRADIAQRQLDNPPDDETKAYVDKIMTSINTWLHDTDKEQLTVETFTVRQKRFIFQEYRQRFKDVASAESKVKSILFSRMTEKQKEKRSIDDAADALSASLNFRSIIELLINSKKPIVGHNCFLDICQLIHQFWEKLPEKLKDWKNLVHGLFDIVIDTKHLAASHRKLQELVPKNGVQDILQTVQAPPFEEAPKIVLDPRFNLYTFNDESQNHEAGYDAYVTGYNFIRLAVYILNVKVEKIDFYANVYEALMESPDDPMEQEREDVDKDTHLVTELFKNEKVTRFYNKLHLLRSDFKYICLDGEDGNPPARPNGFLLSNIPASCSQQILNTIFGEFGNIYFQWVDDTHCWLTVKDDKKASKVPEGLLRKTKLFSLYMEGGKWHKVGQEKNITQEIGDINIQSWNDWINAILDANLEDKKESEEQILVGEESIVNGVNNNITEDIEFGYKNKYEMPKDYSNGWGLNSGEIEDLANKQGNQGDWGISPVNDSDVLTSSSTKRTLSPHISANDDCSDDTSTSSTAKKTKLGASCSKSDRWFPSSSSTFTEQPTNLDEEIVH</sequence>
<dbReference type="Pfam" id="PF04857">
    <property type="entry name" value="CAF1"/>
    <property type="match status" value="1"/>
</dbReference>
<comment type="similarity">
    <text evidence="1">Belongs to the CAF1 family.</text>
</comment>
<dbReference type="InterPro" id="IPR012337">
    <property type="entry name" value="RNaseH-like_sf"/>
</dbReference>
<dbReference type="Gene3D" id="3.30.420.10">
    <property type="entry name" value="Ribonuclease H-like superfamily/Ribonuclease H"/>
    <property type="match status" value="1"/>
</dbReference>
<dbReference type="GO" id="GO:0000175">
    <property type="term" value="F:3'-5'-RNA exonuclease activity"/>
    <property type="evidence" value="ECO:0007669"/>
    <property type="project" value="TreeGrafter"/>
</dbReference>
<dbReference type="SUPFAM" id="SSF53098">
    <property type="entry name" value="Ribonuclease H-like"/>
    <property type="match status" value="1"/>
</dbReference>
<dbReference type="GO" id="GO:0003723">
    <property type="term" value="F:RNA binding"/>
    <property type="evidence" value="ECO:0007669"/>
    <property type="project" value="TreeGrafter"/>
</dbReference>
<dbReference type="InterPro" id="IPR036867">
    <property type="entry name" value="R3H_dom_sf"/>
</dbReference>
<evidence type="ECO:0000256" key="2">
    <source>
        <dbReference type="SAM" id="MobiDB-lite"/>
    </source>
</evidence>
<dbReference type="Proteomes" id="UP001153678">
    <property type="component" value="Unassembled WGS sequence"/>
</dbReference>
<dbReference type="EMBL" id="CAMKVN010003434">
    <property type="protein sequence ID" value="CAI2184717.1"/>
    <property type="molecule type" value="Genomic_DNA"/>
</dbReference>
<dbReference type="InterPro" id="IPR036397">
    <property type="entry name" value="RNaseH_sf"/>
</dbReference>
<dbReference type="InterPro" id="IPR012677">
    <property type="entry name" value="Nucleotide-bd_a/b_plait_sf"/>
</dbReference>
<dbReference type="PANTHER" id="PTHR15092">
    <property type="entry name" value="POLY A -SPECIFIC RIBONUCLEASE/TARGET OF EGR1, MEMBER 1"/>
    <property type="match status" value="1"/>
</dbReference>
<dbReference type="InterPro" id="IPR006941">
    <property type="entry name" value="RNase_CAF1"/>
</dbReference>
<evidence type="ECO:0000256" key="1">
    <source>
        <dbReference type="ARBA" id="ARBA00008372"/>
    </source>
</evidence>
<organism evidence="3 4">
    <name type="scientific">Funneliformis geosporum</name>
    <dbReference type="NCBI Taxonomy" id="1117311"/>
    <lineage>
        <taxon>Eukaryota</taxon>
        <taxon>Fungi</taxon>
        <taxon>Fungi incertae sedis</taxon>
        <taxon>Mucoromycota</taxon>
        <taxon>Glomeromycotina</taxon>
        <taxon>Glomeromycetes</taxon>
        <taxon>Glomerales</taxon>
        <taxon>Glomeraceae</taxon>
        <taxon>Funneliformis</taxon>
    </lineage>
</organism>
<evidence type="ECO:0000313" key="4">
    <source>
        <dbReference type="Proteomes" id="UP001153678"/>
    </source>
</evidence>
<dbReference type="AlphaFoldDB" id="A0A9W4SX88"/>
<name>A0A9W4SX88_9GLOM</name>
<dbReference type="Gene3D" id="3.30.1370.50">
    <property type="entry name" value="R3H-like domain"/>
    <property type="match status" value="1"/>
</dbReference>
<dbReference type="SUPFAM" id="SSF82708">
    <property type="entry name" value="R3H domain"/>
    <property type="match status" value="1"/>
</dbReference>
<comment type="caution">
    <text evidence="3">The sequence shown here is derived from an EMBL/GenBank/DDBJ whole genome shotgun (WGS) entry which is preliminary data.</text>
</comment>
<accession>A0A9W4SX88</accession>
<gene>
    <name evidence="3" type="ORF">FWILDA_LOCUS11716</name>
</gene>
<proteinExistence type="inferred from homology"/>
<dbReference type="GO" id="GO:0000289">
    <property type="term" value="P:nuclear-transcribed mRNA poly(A) tail shortening"/>
    <property type="evidence" value="ECO:0007669"/>
    <property type="project" value="TreeGrafter"/>
</dbReference>
<dbReference type="GO" id="GO:1990431">
    <property type="term" value="P:priRNA 3'-end processing"/>
    <property type="evidence" value="ECO:0007669"/>
    <property type="project" value="TreeGrafter"/>
</dbReference>
<protein>
    <submittedName>
        <fullName evidence="3">4859_t:CDS:1</fullName>
    </submittedName>
</protein>
<dbReference type="GO" id="GO:0005634">
    <property type="term" value="C:nucleus"/>
    <property type="evidence" value="ECO:0007669"/>
    <property type="project" value="TreeGrafter"/>
</dbReference>
<dbReference type="PANTHER" id="PTHR15092:SF22">
    <property type="entry name" value="POLY(A)-SPECIFIC RIBONUCLEASE PNLDC1"/>
    <property type="match status" value="1"/>
</dbReference>
<feature type="compositionally biased region" description="Polar residues" evidence="2">
    <location>
        <begin position="681"/>
        <end position="693"/>
    </location>
</feature>
<dbReference type="OrthoDB" id="1432093at2759"/>
<dbReference type="InterPro" id="IPR051181">
    <property type="entry name" value="CAF1_poly(A)_ribonucleases"/>
</dbReference>
<dbReference type="Gene3D" id="3.30.70.330">
    <property type="match status" value="1"/>
</dbReference>
<dbReference type="GO" id="GO:1990432">
    <property type="term" value="P:siRNA 3'-end processing"/>
    <property type="evidence" value="ECO:0007669"/>
    <property type="project" value="TreeGrafter"/>
</dbReference>
<evidence type="ECO:0000313" key="3">
    <source>
        <dbReference type="EMBL" id="CAI2184717.1"/>
    </source>
</evidence>
<feature type="compositionally biased region" description="Polar residues" evidence="2">
    <location>
        <begin position="629"/>
        <end position="648"/>
    </location>
</feature>
<feature type="region of interest" description="Disordered" evidence="2">
    <location>
        <begin position="615"/>
        <end position="700"/>
    </location>
</feature>
<keyword evidence="4" id="KW-1185">Reference proteome</keyword>
<reference evidence="3" key="1">
    <citation type="submission" date="2022-08" db="EMBL/GenBank/DDBJ databases">
        <authorList>
            <person name="Kallberg Y."/>
            <person name="Tangrot J."/>
            <person name="Rosling A."/>
        </authorList>
    </citation>
    <scope>NUCLEOTIDE SEQUENCE</scope>
    <source>
        <strain evidence="3">Wild A</strain>
    </source>
</reference>